<dbReference type="EMBL" id="QLLK01000001">
    <property type="protein sequence ID" value="RAI95223.1"/>
    <property type="molecule type" value="Genomic_DNA"/>
</dbReference>
<gene>
    <name evidence="1" type="ORF">LV83_00474</name>
</gene>
<evidence type="ECO:0000313" key="2">
    <source>
        <dbReference type="Proteomes" id="UP000249610"/>
    </source>
</evidence>
<dbReference type="OrthoDB" id="831785at2"/>
<keyword evidence="2" id="KW-1185">Reference proteome</keyword>
<protein>
    <submittedName>
        <fullName evidence="1">Uncharacterized protein</fullName>
    </submittedName>
</protein>
<sequence>MSKKILGLFIFFFSFQTSFSQDARAYKGGYTFKGLRGTAELSYTLDADMEPILNGPFSFNYSKMDSLNSGLFIKLQARGSYEKDLKNGTWSYNQETHDISIQDILNREIQATLSSKLVELQAGYENGSLNGKWNYLEKKWENDEYINLFEAQGLTFRRDSLRGSVKLVSRNPEKQYQIYGEVNDEGLMEGNWSFFYPLDSTLSIHETRRYEKGFLIGLSKVNSLSNEILDEVVFYNAIVKLDSLNQGFEVDYRVSNQAFGLIFNDGYTEDSDEFREQYLGTSLLQDALSRVLQFEEGFLSEEDRLKKYPLSTRRFVYAVSKQDQLRYDQIIDYFDRLKAQSSQKALQDFLSLNQNTSDSLAFTAAYLEYLSAKIKSYEQVIELLRNGEIKYFDTENYLQDGLNFLHPKEEISYTYKTDLNQKTLEFPALSEQKKLGIDLLAHIEAEWEIFEQTQAFIQQQQIDFRQTSELDVLEERILTERQLEDKIKDSITVTSDRHQALIDSVHKNLSIDNYQRLLDKYNETEGFLEKAEIGDEILELFRFVEEKLPELSRYENLATILRREFTTKTLDPFTFETDFEYLQQPDLIQAAEAIIDYEIDLIMHSQDFREVQFHLINLDALESRLLELQGKNTKRLERNIRKVSGNINQLKKLLSI</sequence>
<accession>A0A327PTP2</accession>
<dbReference type="AlphaFoldDB" id="A0A327PTP2"/>
<dbReference type="Proteomes" id="UP000249610">
    <property type="component" value="Unassembled WGS sequence"/>
</dbReference>
<proteinExistence type="predicted"/>
<dbReference type="RefSeq" id="WP_111609906.1">
    <property type="nucleotide sequence ID" value="NZ_QLLK01000001.1"/>
</dbReference>
<evidence type="ECO:0000313" key="1">
    <source>
        <dbReference type="EMBL" id="RAI95223.1"/>
    </source>
</evidence>
<comment type="caution">
    <text evidence="1">The sequence shown here is derived from an EMBL/GenBank/DDBJ whole genome shotgun (WGS) entry which is preliminary data.</text>
</comment>
<organism evidence="1 2">
    <name type="scientific">Algoriphagus yeomjeoni</name>
    <dbReference type="NCBI Taxonomy" id="291403"/>
    <lineage>
        <taxon>Bacteria</taxon>
        <taxon>Pseudomonadati</taxon>
        <taxon>Bacteroidota</taxon>
        <taxon>Cytophagia</taxon>
        <taxon>Cytophagales</taxon>
        <taxon>Cyclobacteriaceae</taxon>
        <taxon>Algoriphagus</taxon>
    </lineage>
</organism>
<name>A0A327PTP2_9BACT</name>
<reference evidence="1 2" key="1">
    <citation type="submission" date="2018-06" db="EMBL/GenBank/DDBJ databases">
        <title>Genomic Encyclopedia of Archaeal and Bacterial Type Strains, Phase II (KMG-II): from individual species to whole genera.</title>
        <authorList>
            <person name="Goeker M."/>
        </authorList>
    </citation>
    <scope>NUCLEOTIDE SEQUENCE [LARGE SCALE GENOMIC DNA]</scope>
    <source>
        <strain evidence="1 2">DSM 23446</strain>
    </source>
</reference>